<dbReference type="PROSITE" id="PS50262">
    <property type="entry name" value="G_PROTEIN_RECEP_F1_2"/>
    <property type="match status" value="1"/>
</dbReference>
<keyword evidence="2" id="KW-0812">Transmembrane</keyword>
<dbReference type="AlphaFoldDB" id="A0A7J7RJA1"/>
<comment type="subcellular location">
    <subcellularLocation>
        <location evidence="1">Membrane</location>
        <topology evidence="1">Multi-pass membrane protein</topology>
    </subcellularLocation>
</comment>
<dbReference type="PANTHER" id="PTHR24240">
    <property type="entry name" value="OPSIN"/>
    <property type="match status" value="1"/>
</dbReference>
<name>A0A7J7RJA1_RHIFE</name>
<evidence type="ECO:0000256" key="7">
    <source>
        <dbReference type="ARBA" id="ARBA00023224"/>
    </source>
</evidence>
<dbReference type="InterPro" id="IPR017452">
    <property type="entry name" value="GPCR_Rhodpsn_7TM"/>
</dbReference>
<evidence type="ECO:0000313" key="10">
    <source>
        <dbReference type="Proteomes" id="UP000585614"/>
    </source>
</evidence>
<reference evidence="9 10" key="1">
    <citation type="journal article" date="2020" name="Nature">
        <title>Six reference-quality genomes reveal evolution of bat adaptations.</title>
        <authorList>
            <person name="Jebb D."/>
            <person name="Huang Z."/>
            <person name="Pippel M."/>
            <person name="Hughes G.M."/>
            <person name="Lavrichenko K."/>
            <person name="Devanna P."/>
            <person name="Winkler S."/>
            <person name="Jermiin L.S."/>
            <person name="Skirmuntt E.C."/>
            <person name="Katzourakis A."/>
            <person name="Burkitt-Gray L."/>
            <person name="Ray D.A."/>
            <person name="Sullivan K.A.M."/>
            <person name="Roscito J.G."/>
            <person name="Kirilenko B.M."/>
            <person name="Davalos L.M."/>
            <person name="Corthals A.P."/>
            <person name="Power M.L."/>
            <person name="Jones G."/>
            <person name="Ransome R.D."/>
            <person name="Dechmann D.K.N."/>
            <person name="Locatelli A.G."/>
            <person name="Puechmaille S.J."/>
            <person name="Fedrigo O."/>
            <person name="Jarvis E.D."/>
            <person name="Hiller M."/>
            <person name="Vernes S.C."/>
            <person name="Myers E.W."/>
            <person name="Teeling E.C."/>
        </authorList>
    </citation>
    <scope>NUCLEOTIDE SEQUENCE [LARGE SCALE GENOMIC DNA]</scope>
    <source>
        <strain evidence="9">MRhiFer1</strain>
        <tissue evidence="9">Lung</tissue>
    </source>
</reference>
<evidence type="ECO:0000256" key="2">
    <source>
        <dbReference type="ARBA" id="ARBA00022692"/>
    </source>
</evidence>
<gene>
    <name evidence="9" type="ORF">mRhiFer1_012301</name>
</gene>
<evidence type="ECO:0000256" key="5">
    <source>
        <dbReference type="ARBA" id="ARBA00023136"/>
    </source>
</evidence>
<sequence>MPLNATLHYRKLRQPLNYILVNVSRGGSSSASSGFTVFMASYQGCIFGRCVCALGDFLGSTAGWSLAFLAFELYTVICKPFGSFRFSSKHARMVVLAAWTIGIGVSIPPFSG</sequence>
<keyword evidence="7" id="KW-0807">Transducer</keyword>
<feature type="domain" description="G-protein coupled receptors family 1 profile" evidence="8">
    <location>
        <begin position="64"/>
        <end position="112"/>
    </location>
</feature>
<evidence type="ECO:0000259" key="8">
    <source>
        <dbReference type="PROSITE" id="PS50262"/>
    </source>
</evidence>
<dbReference type="SUPFAM" id="SSF81321">
    <property type="entry name" value="Family A G protein-coupled receptor-like"/>
    <property type="match status" value="1"/>
</dbReference>
<dbReference type="GO" id="GO:0004930">
    <property type="term" value="F:G protein-coupled receptor activity"/>
    <property type="evidence" value="ECO:0007669"/>
    <property type="project" value="UniProtKB-KW"/>
</dbReference>
<dbReference type="EMBL" id="JACAGC010000026">
    <property type="protein sequence ID" value="KAF6276173.1"/>
    <property type="molecule type" value="Genomic_DNA"/>
</dbReference>
<keyword evidence="5" id="KW-0472">Membrane</keyword>
<evidence type="ECO:0000256" key="6">
    <source>
        <dbReference type="ARBA" id="ARBA00023170"/>
    </source>
</evidence>
<keyword evidence="3" id="KW-1133">Transmembrane helix</keyword>
<evidence type="ECO:0000313" key="9">
    <source>
        <dbReference type="EMBL" id="KAF6276173.1"/>
    </source>
</evidence>
<accession>A0A7J7RJA1</accession>
<keyword evidence="4" id="KW-0297">G-protein coupled receptor</keyword>
<comment type="caution">
    <text evidence="9">The sequence shown here is derived from an EMBL/GenBank/DDBJ whole genome shotgun (WGS) entry which is preliminary data.</text>
</comment>
<evidence type="ECO:0000256" key="1">
    <source>
        <dbReference type="ARBA" id="ARBA00004141"/>
    </source>
</evidence>
<dbReference type="Pfam" id="PF00001">
    <property type="entry name" value="7tm_1"/>
    <property type="match status" value="1"/>
</dbReference>
<organism evidence="9 10">
    <name type="scientific">Rhinolophus ferrumequinum</name>
    <name type="common">Greater horseshoe bat</name>
    <dbReference type="NCBI Taxonomy" id="59479"/>
    <lineage>
        <taxon>Eukaryota</taxon>
        <taxon>Metazoa</taxon>
        <taxon>Chordata</taxon>
        <taxon>Craniata</taxon>
        <taxon>Vertebrata</taxon>
        <taxon>Euteleostomi</taxon>
        <taxon>Mammalia</taxon>
        <taxon>Eutheria</taxon>
        <taxon>Laurasiatheria</taxon>
        <taxon>Chiroptera</taxon>
        <taxon>Yinpterochiroptera</taxon>
        <taxon>Rhinolophoidea</taxon>
        <taxon>Rhinolophidae</taxon>
        <taxon>Rhinolophinae</taxon>
        <taxon>Rhinolophus</taxon>
    </lineage>
</organism>
<dbReference type="Gene3D" id="1.20.1070.10">
    <property type="entry name" value="Rhodopsin 7-helix transmembrane proteins"/>
    <property type="match status" value="1"/>
</dbReference>
<evidence type="ECO:0000256" key="4">
    <source>
        <dbReference type="ARBA" id="ARBA00023040"/>
    </source>
</evidence>
<evidence type="ECO:0000256" key="3">
    <source>
        <dbReference type="ARBA" id="ARBA00022989"/>
    </source>
</evidence>
<dbReference type="Proteomes" id="UP000585614">
    <property type="component" value="Unassembled WGS sequence"/>
</dbReference>
<proteinExistence type="predicted"/>
<protein>
    <submittedName>
        <fullName evidence="9">Opsin 1, short wave sensitive</fullName>
    </submittedName>
</protein>
<dbReference type="InterPro" id="IPR050125">
    <property type="entry name" value="GPCR_opsins"/>
</dbReference>
<dbReference type="InterPro" id="IPR000276">
    <property type="entry name" value="GPCR_Rhodpsn"/>
</dbReference>
<keyword evidence="6" id="KW-0675">Receptor</keyword>
<dbReference type="GO" id="GO:0016020">
    <property type="term" value="C:membrane"/>
    <property type="evidence" value="ECO:0007669"/>
    <property type="project" value="UniProtKB-SubCell"/>
</dbReference>